<dbReference type="EMBL" id="FNFO01000006">
    <property type="protein sequence ID" value="SDL48507.1"/>
    <property type="molecule type" value="Genomic_DNA"/>
</dbReference>
<accession>A0A1G9KFY8</accession>
<keyword evidence="1" id="KW-1133">Transmembrane helix</keyword>
<feature type="transmembrane region" description="Helical" evidence="1">
    <location>
        <begin position="185"/>
        <end position="204"/>
    </location>
</feature>
<name>A0A1G9KFY8_9BACT</name>
<evidence type="ECO:0008006" key="4">
    <source>
        <dbReference type="Google" id="ProtNLM"/>
    </source>
</evidence>
<keyword evidence="3" id="KW-1185">Reference proteome</keyword>
<evidence type="ECO:0000256" key="1">
    <source>
        <dbReference type="SAM" id="Phobius"/>
    </source>
</evidence>
<feature type="transmembrane region" description="Helical" evidence="1">
    <location>
        <begin position="101"/>
        <end position="125"/>
    </location>
</feature>
<organism evidence="2 3">
    <name type="scientific">Catalinimonas alkaloidigena</name>
    <dbReference type="NCBI Taxonomy" id="1075417"/>
    <lineage>
        <taxon>Bacteria</taxon>
        <taxon>Pseudomonadati</taxon>
        <taxon>Bacteroidota</taxon>
        <taxon>Cytophagia</taxon>
        <taxon>Cytophagales</taxon>
        <taxon>Catalimonadaceae</taxon>
        <taxon>Catalinimonas</taxon>
    </lineage>
</organism>
<evidence type="ECO:0000313" key="2">
    <source>
        <dbReference type="EMBL" id="SDL48507.1"/>
    </source>
</evidence>
<dbReference type="Proteomes" id="UP000198510">
    <property type="component" value="Unassembled WGS sequence"/>
</dbReference>
<proteinExistence type="predicted"/>
<gene>
    <name evidence="2" type="ORF">SAMN05421823_106146</name>
</gene>
<feature type="transmembrane region" description="Helical" evidence="1">
    <location>
        <begin position="68"/>
        <end position="89"/>
    </location>
</feature>
<protein>
    <recommendedName>
        <fullName evidence="4">DUF4386 domain-containing protein</fullName>
    </recommendedName>
</protein>
<dbReference type="InterPro" id="IPR025495">
    <property type="entry name" value="DUF4386"/>
</dbReference>
<keyword evidence="1" id="KW-0812">Transmembrane</keyword>
<feature type="transmembrane region" description="Helical" evidence="1">
    <location>
        <begin position="152"/>
        <end position="173"/>
    </location>
</feature>
<keyword evidence="1" id="KW-0472">Membrane</keyword>
<reference evidence="2 3" key="1">
    <citation type="submission" date="2016-10" db="EMBL/GenBank/DDBJ databases">
        <authorList>
            <person name="de Groot N.N."/>
        </authorList>
    </citation>
    <scope>NUCLEOTIDE SEQUENCE [LARGE SCALE GENOMIC DNA]</scope>
    <source>
        <strain evidence="2 3">DSM 25186</strain>
    </source>
</reference>
<feature type="transmembrane region" description="Helical" evidence="1">
    <location>
        <begin position="20"/>
        <end position="41"/>
    </location>
</feature>
<dbReference type="AlphaFoldDB" id="A0A1G9KFY8"/>
<dbReference type="Pfam" id="PF14329">
    <property type="entry name" value="DUF4386"/>
    <property type="match status" value="1"/>
</dbReference>
<dbReference type="STRING" id="1075417.SAMN05421823_106146"/>
<feature type="transmembrane region" description="Helical" evidence="1">
    <location>
        <begin position="216"/>
        <end position="235"/>
    </location>
</feature>
<dbReference type="RefSeq" id="WP_176956079.1">
    <property type="nucleotide sequence ID" value="NZ_FNFO01000006.1"/>
</dbReference>
<sequence length="240" mass="25712">MNAVLAAHETKQTTVRPAAIAAGAAILLMAVVAGAVMGLVFEKMLVADDPAATWHNLRNATTTFRFGILGWTVILVCDVVAAWGLHVVYRRKNQALSLLTAWFRLIYSALLGGAIACLLLVLGLVERPETFVGLLDSAPAADLALWLLNGFYRIWSLGLLVFGLHLLGLGVLVSERHWLHKTLSVLLLIAGVGYLLTNAANLLLADYATYKAVAEGIFMGPMILGETGLAVWLLLKGGRA</sequence>
<evidence type="ECO:0000313" key="3">
    <source>
        <dbReference type="Proteomes" id="UP000198510"/>
    </source>
</evidence>